<dbReference type="OrthoDB" id="105681at2759"/>
<proteinExistence type="predicted"/>
<dbReference type="Proteomes" id="UP000760860">
    <property type="component" value="Unassembled WGS sequence"/>
</dbReference>
<dbReference type="Proteomes" id="UP000251314">
    <property type="component" value="Unassembled WGS sequence"/>
</dbReference>
<dbReference type="EMBL" id="RCMG01000091">
    <property type="protein sequence ID" value="KAG2863985.1"/>
    <property type="molecule type" value="Genomic_DNA"/>
</dbReference>
<protein>
    <recommendedName>
        <fullName evidence="9">Reverse transcriptase domain-containing protein</fullName>
    </recommendedName>
</protein>
<dbReference type="EMBL" id="MJFZ01004062">
    <property type="protein sequence ID" value="RAW19840.1"/>
    <property type="molecule type" value="Genomic_DNA"/>
</dbReference>
<evidence type="ECO:0000313" key="6">
    <source>
        <dbReference type="EMBL" id="KAG3215602.1"/>
    </source>
</evidence>
<keyword evidence="1" id="KW-1133">Transmembrane helix</keyword>
<dbReference type="VEuPathDB" id="FungiDB:PC110_g23718"/>
<dbReference type="Proteomes" id="UP000774804">
    <property type="component" value="Unassembled WGS sequence"/>
</dbReference>
<dbReference type="Proteomes" id="UP000697107">
    <property type="component" value="Unassembled WGS sequence"/>
</dbReference>
<evidence type="ECO:0000313" key="4">
    <source>
        <dbReference type="EMBL" id="KAG2943617.1"/>
    </source>
</evidence>
<evidence type="ECO:0000313" key="2">
    <source>
        <dbReference type="EMBL" id="KAG2863985.1"/>
    </source>
</evidence>
<evidence type="ECO:0000313" key="5">
    <source>
        <dbReference type="EMBL" id="KAG2991067.1"/>
    </source>
</evidence>
<dbReference type="EMBL" id="RCMV01000545">
    <property type="protein sequence ID" value="KAG3215602.1"/>
    <property type="molecule type" value="Genomic_DNA"/>
</dbReference>
<dbReference type="AlphaFoldDB" id="A0A329R5R1"/>
<gene>
    <name evidence="7" type="ORF">PC110_g23718</name>
    <name evidence="2" type="ORF">PC113_g4976</name>
    <name evidence="3" type="ORF">PC115_g5149</name>
    <name evidence="4" type="ORF">PC117_g9415</name>
    <name evidence="5" type="ORF">PC118_g5288</name>
    <name evidence="6" type="ORF">PC129_g13514</name>
</gene>
<keyword evidence="8" id="KW-1185">Reference proteome</keyword>
<comment type="caution">
    <text evidence="7">The sequence shown here is derived from an EMBL/GenBank/DDBJ whole genome shotgun (WGS) entry which is preliminary data.</text>
</comment>
<dbReference type="Proteomes" id="UP000736787">
    <property type="component" value="Unassembled WGS sequence"/>
</dbReference>
<evidence type="ECO:0000313" key="7">
    <source>
        <dbReference type="EMBL" id="RAW19840.1"/>
    </source>
</evidence>
<dbReference type="Proteomes" id="UP000735874">
    <property type="component" value="Unassembled WGS sequence"/>
</dbReference>
<feature type="transmembrane region" description="Helical" evidence="1">
    <location>
        <begin position="18"/>
        <end position="37"/>
    </location>
</feature>
<reference evidence="7 8" key="1">
    <citation type="submission" date="2018-01" db="EMBL/GenBank/DDBJ databases">
        <title>Draft genome of the strawberry crown rot pathogen Phytophthora cactorum.</title>
        <authorList>
            <person name="Armitage A.D."/>
            <person name="Lysoe E."/>
            <person name="Nellist C.F."/>
            <person name="Harrison R.J."/>
            <person name="Brurberg M.B."/>
        </authorList>
    </citation>
    <scope>NUCLEOTIDE SEQUENCE [LARGE SCALE GENOMIC DNA]</scope>
    <source>
        <strain evidence="7 8">10300</strain>
    </source>
</reference>
<keyword evidence="1" id="KW-0812">Transmembrane</keyword>
<dbReference type="EMBL" id="RCMI01000104">
    <property type="protein sequence ID" value="KAG2934556.1"/>
    <property type="molecule type" value="Genomic_DNA"/>
</dbReference>
<evidence type="ECO:0000313" key="8">
    <source>
        <dbReference type="Proteomes" id="UP000251314"/>
    </source>
</evidence>
<sequence>MEYAMHLVDDLLTELGHYLYFCSLDATSGFLAVMMTLRARKISAFV</sequence>
<dbReference type="EMBL" id="RCMK01000215">
    <property type="protein sequence ID" value="KAG2943617.1"/>
    <property type="molecule type" value="Genomic_DNA"/>
</dbReference>
<reference evidence="6" key="2">
    <citation type="submission" date="2018-05" db="EMBL/GenBank/DDBJ databases">
        <title>Effector identification in a new, highly contiguous assembly of the strawberry crown rot pathogen Phytophthora cactorum.</title>
        <authorList>
            <person name="Armitage A.D."/>
            <person name="Nellist C.F."/>
            <person name="Bates H."/>
            <person name="Vickerstaff R.J."/>
            <person name="Harrison R.J."/>
        </authorList>
    </citation>
    <scope>NUCLEOTIDE SEQUENCE</scope>
    <source>
        <strain evidence="2">15-7</strain>
        <strain evidence="3">4032</strain>
        <strain evidence="4">4040</strain>
        <strain evidence="5">P415</strain>
        <strain evidence="6">P421</strain>
    </source>
</reference>
<name>A0A329R5R1_9STRA</name>
<keyword evidence="1" id="KW-0472">Membrane</keyword>
<dbReference type="EMBL" id="RCML01000107">
    <property type="protein sequence ID" value="KAG2991067.1"/>
    <property type="molecule type" value="Genomic_DNA"/>
</dbReference>
<accession>A0A329R5R1</accession>
<evidence type="ECO:0000313" key="3">
    <source>
        <dbReference type="EMBL" id="KAG2934556.1"/>
    </source>
</evidence>
<organism evidence="7 8">
    <name type="scientific">Phytophthora cactorum</name>
    <dbReference type="NCBI Taxonomy" id="29920"/>
    <lineage>
        <taxon>Eukaryota</taxon>
        <taxon>Sar</taxon>
        <taxon>Stramenopiles</taxon>
        <taxon>Oomycota</taxon>
        <taxon>Peronosporomycetes</taxon>
        <taxon>Peronosporales</taxon>
        <taxon>Peronosporaceae</taxon>
        <taxon>Phytophthora</taxon>
    </lineage>
</organism>
<evidence type="ECO:0008006" key="9">
    <source>
        <dbReference type="Google" id="ProtNLM"/>
    </source>
</evidence>
<evidence type="ECO:0000256" key="1">
    <source>
        <dbReference type="SAM" id="Phobius"/>
    </source>
</evidence>